<feature type="domain" description="HTH HARE-type" evidence="9">
    <location>
        <begin position="782"/>
        <end position="851"/>
    </location>
</feature>
<feature type="region of interest" description="Disordered" evidence="6">
    <location>
        <begin position="447"/>
        <end position="492"/>
    </location>
</feature>
<dbReference type="InterPro" id="IPR009057">
    <property type="entry name" value="Homeodomain-like_sf"/>
</dbReference>
<feature type="compositionally biased region" description="Low complexity" evidence="6">
    <location>
        <begin position="11"/>
        <end position="38"/>
    </location>
</feature>
<dbReference type="PANTHER" id="PTHR36968:SF5">
    <property type="entry name" value="HOMEOBOX-DDT DOMAIN PROTEIN RLT2"/>
    <property type="match status" value="1"/>
</dbReference>
<evidence type="ECO:0000256" key="5">
    <source>
        <dbReference type="RuleBase" id="RU000682"/>
    </source>
</evidence>
<evidence type="ECO:0000313" key="10">
    <source>
        <dbReference type="EMBL" id="CAD6332861.1"/>
    </source>
</evidence>
<feature type="region of interest" description="Disordered" evidence="6">
    <location>
        <begin position="325"/>
        <end position="354"/>
    </location>
</feature>
<dbReference type="PANTHER" id="PTHR36968">
    <property type="entry name" value="HOMEOBOX-DDT DOMAIN PROTEIN RLT2"/>
    <property type="match status" value="1"/>
</dbReference>
<accession>A0A811RUL7</accession>
<feature type="region of interest" description="Disordered" evidence="6">
    <location>
        <begin position="884"/>
        <end position="915"/>
    </location>
</feature>
<evidence type="ECO:0000259" key="7">
    <source>
        <dbReference type="PROSITE" id="PS50071"/>
    </source>
</evidence>
<feature type="region of interest" description="Disordered" evidence="6">
    <location>
        <begin position="1676"/>
        <end position="1822"/>
    </location>
</feature>
<keyword evidence="11" id="KW-1185">Reference proteome</keyword>
<dbReference type="SMART" id="SM00571">
    <property type="entry name" value="DDT"/>
    <property type="match status" value="1"/>
</dbReference>
<keyword evidence="2" id="KW-0804">Transcription</keyword>
<dbReference type="Pfam" id="PF00046">
    <property type="entry name" value="Homeodomain"/>
    <property type="match status" value="1"/>
</dbReference>
<dbReference type="Pfam" id="PF02791">
    <property type="entry name" value="DDT"/>
    <property type="match status" value="1"/>
</dbReference>
<dbReference type="Proteomes" id="UP000604825">
    <property type="component" value="Unassembled WGS sequence"/>
</dbReference>
<dbReference type="InterPro" id="IPR001356">
    <property type="entry name" value="HD"/>
</dbReference>
<dbReference type="Pfam" id="PF15613">
    <property type="entry name" value="WSD"/>
    <property type="match status" value="1"/>
</dbReference>
<feature type="compositionally biased region" description="Low complexity" evidence="6">
    <location>
        <begin position="1606"/>
        <end position="1615"/>
    </location>
</feature>
<feature type="domain" description="DDT" evidence="8">
    <location>
        <begin position="600"/>
        <end position="659"/>
    </location>
</feature>
<feature type="compositionally biased region" description="Polar residues" evidence="6">
    <location>
        <begin position="1813"/>
        <end position="1822"/>
    </location>
</feature>
<dbReference type="SUPFAM" id="SSF46689">
    <property type="entry name" value="Homeodomain-like"/>
    <property type="match status" value="1"/>
</dbReference>
<feature type="compositionally biased region" description="Polar residues" evidence="6">
    <location>
        <begin position="328"/>
        <end position="348"/>
    </location>
</feature>
<dbReference type="GO" id="GO:0005634">
    <property type="term" value="C:nucleus"/>
    <property type="evidence" value="ECO:0007669"/>
    <property type="project" value="UniProtKB-SubCell"/>
</dbReference>
<evidence type="ECO:0000256" key="2">
    <source>
        <dbReference type="ARBA" id="ARBA00023163"/>
    </source>
</evidence>
<dbReference type="InterPro" id="IPR028942">
    <property type="entry name" value="WHIM1_dom"/>
</dbReference>
<feature type="compositionally biased region" description="Basic residues" evidence="6">
    <location>
        <begin position="1628"/>
        <end position="1649"/>
    </location>
</feature>
<feature type="region of interest" description="Disordered" evidence="6">
    <location>
        <begin position="507"/>
        <end position="528"/>
    </location>
</feature>
<dbReference type="InterPro" id="IPR007759">
    <property type="entry name" value="Asxl_HARE-HTH"/>
</dbReference>
<name>A0A811RUL7_9POAL</name>
<reference evidence="10" key="1">
    <citation type="submission" date="2020-10" db="EMBL/GenBank/DDBJ databases">
        <authorList>
            <person name="Han B."/>
            <person name="Lu T."/>
            <person name="Zhao Q."/>
            <person name="Huang X."/>
            <person name="Zhao Y."/>
        </authorList>
    </citation>
    <scope>NUCLEOTIDE SEQUENCE</scope>
</reference>
<feature type="compositionally biased region" description="Polar residues" evidence="6">
    <location>
        <begin position="1676"/>
        <end position="1687"/>
    </location>
</feature>
<feature type="region of interest" description="Disordered" evidence="6">
    <location>
        <begin position="959"/>
        <end position="993"/>
    </location>
</feature>
<evidence type="ECO:0000256" key="4">
    <source>
        <dbReference type="PROSITE-ProRule" id="PRU00108"/>
    </source>
</evidence>
<feature type="region of interest" description="Disordered" evidence="6">
    <location>
        <begin position="1567"/>
        <end position="1662"/>
    </location>
</feature>
<feature type="DNA-binding region" description="Homeobox" evidence="4">
    <location>
        <begin position="45"/>
        <end position="104"/>
    </location>
</feature>
<comment type="subcellular location">
    <subcellularLocation>
        <location evidence="1 4 5">Nucleus</location>
    </subcellularLocation>
</comment>
<evidence type="ECO:0000256" key="1">
    <source>
        <dbReference type="ARBA" id="ARBA00004123"/>
    </source>
</evidence>
<dbReference type="PROSITE" id="PS50827">
    <property type="entry name" value="DDT"/>
    <property type="match status" value="1"/>
</dbReference>
<feature type="compositionally biased region" description="Acidic residues" evidence="6">
    <location>
        <begin position="1749"/>
        <end position="1812"/>
    </location>
</feature>
<keyword evidence="4 5" id="KW-0371">Homeobox</keyword>
<dbReference type="CDD" id="cd00086">
    <property type="entry name" value="homeodomain"/>
    <property type="match status" value="1"/>
</dbReference>
<sequence>MESSDDGGSGPPAAVGMGSPGPSSAPAAVGGASSAPGASGSGGKPPVKRVMKTPYQLEVLERTYAEDSYPNETKRAELSVQLNLTDRQLQMWFCHRRLKDRKPPAKRQLRDEEVSVPVIAPPPPPVLPPPLLPSEMILGTVGTYGEQLPPYSRRGPGRSSAVPRLSVPEIGRRYYEPPQVMLPHMAPVHLTQAEHRVIDSVESLIGEPLRDDGPVLGIEFDPLPPGAFGAPIVPEPPKQSFRSYETKMFSGHDPKPMKASAFFPTTDPLLPNTGKRKSLVGSSHLGSQAVHEYQFLPEQPSDTYERASQSRFYDAPAEVSNLRVAPLSTGSRSSGYTLHSQSSGSSHLAQRGRSPIASALTDHEGALSNINVSPAPIHGQFGIPQVPGFESSLASSERMGYHDDDTYRVDRKRKHIEEAKIAREVEAHEKRIRKELEKQDLLNRKREEQMRRETDRLDRERRKEEERLMRERQREEEKLQREQRREHKRMEKFMQKQSIRAEKLKQKEELRREKEAAKQKAANERATARRIARESMELMEDERLELLELASRSKGLPSMVSLDSDTLQQLDSFRGMLGKFPPETVRLKVPFSIKPWAASEDIIGNLLMVWKFFVTFGDVLGLPSFTLDEFVQALHDYDSRLLGELHVALLKSIIKDIEDVARTPSVALGVNQSSSANPGGGHPQIVEGAYAWGINILNWQRHLNFLTWPEILRQFGLCAGFGPQLKKSDAEIVHHRNDNEGRNGVDVISFLRNGSAAVKAAALMKERGYTNRRRSRHRLTPGTVKFAAFHVLSLEGSKGLTILEVAEKIQKSGLRDLTTSKTPEASISAALSRDTKLFERTAPSTYCVKTPYRKDPDDSEAVLSAAREKIRVFQNALSECEAVEKDVDEAERDEDSECDDADDDADGDDVNIEDKDAKSPLVGAQYGAQSTVVGDIKKESNSVMNTSVSPSIQIKSSASLPLHTLDSKTSSSTDPEVGGDAKNTEIDESNQGESWVQGLAEGDYCDLSVDERLNALVALIGVATEGNSIRAILEERLEAASALKKQMWAEAQLDKRRTRDDFTSKTQYDSCVGMKVDTDQENAAESTLTPVHNPIKNNNGNASLTNNDLLDDKQNQLITGDVFHQRNGVSRELSTNPESLSVQQYASSEKTRSQLKSLIGHKAEQLYVYRSLPLGQDRRRNRYWQFSASSSSYDPGSGRIFFESRDGYWRVIDSSEAFEALVASLDTRGIRESHLHSMLQSIEPTFKEAVERKKCASLEHTTGRTLKNGSNESPNCNNEFGSPCSTLSGVASDNLMAYSDTFKIEIGRNEAEKNSISKRASVFLKWMWRECYGHQSTYAMRYGKKWCPELIQSCDHCYQIFLAEERHCSSCHKTFKPIHNFLEHSSQCEEKQRTDPNWKTQIVDFSVPVGLRLLRLLLATIEASVPAEALLPFWTDGYRKSWGVKLYSASSAEEVLQMLSVLEGAIKRDYLSSNFETTTELLNSKTQDATQNSVGGSASATVLPWVPDTTAAVALRLLDLDTSISYTLPPKLGSNKEPEAGDFMKLPPRYPSISKNKQEIEQFRPIGFDQQDGALLTNSNGRRGHGRGGRGGGRGGRSRGRGGRIPRGIGSSSRIQFRDDNSVPYGRAPRKNARGGRNRGRGRGLRTVRPRQPSELSARSIPKANLLGSFSMLSKANHTGTMHSPESSGAEEWALERREYVKDDDDNSVSQSDESEEENGEPMNEEYDEQISVYPRDNSESSPVQMMDDASDDNDEDAEGDEGEEDGEDYEAEDPAGDEDDDVEMGGDDDIRDDDDDDGGDGAANSDEDEGDTSSYSSEYTE</sequence>
<dbReference type="EMBL" id="CAJGYO010000017">
    <property type="protein sequence ID" value="CAD6332861.1"/>
    <property type="molecule type" value="Genomic_DNA"/>
</dbReference>
<feature type="domain" description="Homeobox" evidence="7">
    <location>
        <begin position="43"/>
        <end position="103"/>
    </location>
</feature>
<keyword evidence="3 4" id="KW-0539">Nucleus</keyword>
<dbReference type="InterPro" id="IPR044977">
    <property type="entry name" value="RLT1-3"/>
</dbReference>
<dbReference type="GO" id="GO:0006357">
    <property type="term" value="P:regulation of transcription by RNA polymerase II"/>
    <property type="evidence" value="ECO:0007669"/>
    <property type="project" value="InterPro"/>
</dbReference>
<feature type="region of interest" description="Disordered" evidence="6">
    <location>
        <begin position="1"/>
        <end position="50"/>
    </location>
</feature>
<comment type="caution">
    <text evidence="10">The sequence shown here is derived from an EMBL/GenBank/DDBJ whole genome shotgun (WGS) entry which is preliminary data.</text>
</comment>
<dbReference type="PROSITE" id="PS51913">
    <property type="entry name" value="HTH_HARE"/>
    <property type="match status" value="1"/>
</dbReference>
<dbReference type="GO" id="GO:0003677">
    <property type="term" value="F:DNA binding"/>
    <property type="evidence" value="ECO:0007669"/>
    <property type="project" value="UniProtKB-UniRule"/>
</dbReference>
<evidence type="ECO:0000259" key="8">
    <source>
        <dbReference type="PROSITE" id="PS50827"/>
    </source>
</evidence>
<evidence type="ECO:0000259" key="9">
    <source>
        <dbReference type="PROSITE" id="PS51913"/>
    </source>
</evidence>
<proteinExistence type="predicted"/>
<dbReference type="PROSITE" id="PS50071">
    <property type="entry name" value="HOMEOBOX_2"/>
    <property type="match status" value="1"/>
</dbReference>
<gene>
    <name evidence="10" type="ORF">NCGR_LOCUS56959</name>
</gene>
<protein>
    <submittedName>
        <fullName evidence="10">Uncharacterized protein</fullName>
    </submittedName>
</protein>
<dbReference type="OrthoDB" id="6159439at2759"/>
<dbReference type="Pfam" id="PF15612">
    <property type="entry name" value="WHIM1"/>
    <property type="match status" value="1"/>
</dbReference>
<feature type="compositionally biased region" description="Acidic residues" evidence="6">
    <location>
        <begin position="1702"/>
        <end position="1729"/>
    </location>
</feature>
<dbReference type="InterPro" id="IPR018501">
    <property type="entry name" value="DDT_dom"/>
</dbReference>
<dbReference type="Gene3D" id="1.10.10.60">
    <property type="entry name" value="Homeodomain-like"/>
    <property type="match status" value="1"/>
</dbReference>
<evidence type="ECO:0000256" key="6">
    <source>
        <dbReference type="SAM" id="MobiDB-lite"/>
    </source>
</evidence>
<evidence type="ECO:0000256" key="3">
    <source>
        <dbReference type="ARBA" id="ARBA00023242"/>
    </source>
</evidence>
<feature type="compositionally biased region" description="Acidic residues" evidence="6">
    <location>
        <begin position="886"/>
        <end position="911"/>
    </location>
</feature>
<organism evidence="10 11">
    <name type="scientific">Miscanthus lutarioriparius</name>
    <dbReference type="NCBI Taxonomy" id="422564"/>
    <lineage>
        <taxon>Eukaryota</taxon>
        <taxon>Viridiplantae</taxon>
        <taxon>Streptophyta</taxon>
        <taxon>Embryophyta</taxon>
        <taxon>Tracheophyta</taxon>
        <taxon>Spermatophyta</taxon>
        <taxon>Magnoliopsida</taxon>
        <taxon>Liliopsida</taxon>
        <taxon>Poales</taxon>
        <taxon>Poaceae</taxon>
        <taxon>PACMAD clade</taxon>
        <taxon>Panicoideae</taxon>
        <taxon>Andropogonodae</taxon>
        <taxon>Andropogoneae</taxon>
        <taxon>Saccharinae</taxon>
        <taxon>Miscanthus</taxon>
    </lineage>
</organism>
<dbReference type="SMART" id="SM00389">
    <property type="entry name" value="HOX"/>
    <property type="match status" value="1"/>
</dbReference>
<dbReference type="Pfam" id="PF05066">
    <property type="entry name" value="HARE-HTH"/>
    <property type="match status" value="1"/>
</dbReference>
<evidence type="ECO:0000313" key="11">
    <source>
        <dbReference type="Proteomes" id="UP000604825"/>
    </source>
</evidence>
<keyword evidence="4 5" id="KW-0238">DNA-binding</keyword>
<dbReference type="InterPro" id="IPR028941">
    <property type="entry name" value="WHIM2_dom"/>
</dbReference>